<keyword evidence="2" id="KW-0812">Transmembrane</keyword>
<proteinExistence type="predicted"/>
<evidence type="ECO:0000256" key="1">
    <source>
        <dbReference type="SAM" id="MobiDB-lite"/>
    </source>
</evidence>
<evidence type="ECO:0000313" key="3">
    <source>
        <dbReference type="EMBL" id="CAA0207934.1"/>
    </source>
</evidence>
<feature type="compositionally biased region" description="Basic and acidic residues" evidence="1">
    <location>
        <begin position="8"/>
        <end position="18"/>
    </location>
</feature>
<accession>A0A5S9UME1</accession>
<dbReference type="PANTHER" id="PTHR46225:SF13">
    <property type="entry name" value="E3 UBIQUITIN-PROTEIN LIGASE-RELATED"/>
    <property type="match status" value="1"/>
</dbReference>
<accession>A0A654EA25</accession>
<evidence type="ECO:0008006" key="7">
    <source>
        <dbReference type="Google" id="ProtNLM"/>
    </source>
</evidence>
<dbReference type="ExpressionAtlas" id="A0A654EA25">
    <property type="expression patterns" value="baseline and differential"/>
</dbReference>
<feature type="transmembrane region" description="Helical" evidence="2">
    <location>
        <begin position="76"/>
        <end position="99"/>
    </location>
</feature>
<feature type="transmembrane region" description="Helical" evidence="2">
    <location>
        <begin position="111"/>
        <end position="136"/>
    </location>
</feature>
<gene>
    <name evidence="4" type="ORF">AN1_LOCUS1694</name>
    <name evidence="3" type="ORF">C24_LOCUS1610</name>
</gene>
<dbReference type="PANTHER" id="PTHR46225">
    <property type="entry name" value="C3H4 TYPE ZINC FINGER PROTEIN"/>
    <property type="match status" value="1"/>
</dbReference>
<dbReference type="EMBL" id="CACRSJ010000104">
    <property type="protein sequence ID" value="VYS46193.1"/>
    <property type="molecule type" value="Genomic_DNA"/>
</dbReference>
<dbReference type="OrthoDB" id="1613352at2759"/>
<dbReference type="Proteomes" id="UP000426265">
    <property type="component" value="Unassembled WGS sequence"/>
</dbReference>
<evidence type="ECO:0000313" key="4">
    <source>
        <dbReference type="EMBL" id="VYS46193.1"/>
    </source>
</evidence>
<keyword evidence="2" id="KW-0472">Membrane</keyword>
<evidence type="ECO:0000313" key="6">
    <source>
        <dbReference type="Proteomes" id="UP000434276"/>
    </source>
</evidence>
<dbReference type="Proteomes" id="UP000434276">
    <property type="component" value="Unassembled WGS sequence"/>
</dbReference>
<feature type="transmembrane region" description="Helical" evidence="2">
    <location>
        <begin position="238"/>
        <end position="261"/>
    </location>
</feature>
<feature type="transmembrane region" description="Helical" evidence="2">
    <location>
        <begin position="186"/>
        <end position="203"/>
    </location>
</feature>
<dbReference type="EMBL" id="CACSHJ010000087">
    <property type="protein sequence ID" value="CAA0207934.1"/>
    <property type="molecule type" value="Genomic_DNA"/>
</dbReference>
<keyword evidence="2" id="KW-1133">Transmembrane helix</keyword>
<sequence length="262" mass="29391">MESPLLTKSEHNVEDVTVHGDPSSNEEHIVDITTDGDSSPADEHIVDITINGDSSSAEEQTPHEASQWSCSFINGIVWILVELAVTLSQIVAATFFLTLTKDEQHPELNHVPLLIWIICYTCASIATVPIVCCRLWQYIRTARSGTCYELIGLENFLETCFVCLVVMFLLGFLTELSSRDPSISQHFWLWLALIAFSCIRYLLPNLTCVKECFVWPVLFLVKQLWEGIIAMIDALTALIGLIIAIIGYILFLILSIFMYICG</sequence>
<feature type="region of interest" description="Disordered" evidence="1">
    <location>
        <begin position="1"/>
        <end position="41"/>
    </location>
</feature>
<organism evidence="4 5">
    <name type="scientific">Arabidopsis thaliana</name>
    <name type="common">Mouse-ear cress</name>
    <dbReference type="NCBI Taxonomy" id="3702"/>
    <lineage>
        <taxon>Eukaryota</taxon>
        <taxon>Viridiplantae</taxon>
        <taxon>Streptophyta</taxon>
        <taxon>Embryophyta</taxon>
        <taxon>Tracheophyta</taxon>
        <taxon>Spermatophyta</taxon>
        <taxon>Magnoliopsida</taxon>
        <taxon>eudicotyledons</taxon>
        <taxon>Gunneridae</taxon>
        <taxon>Pentapetalae</taxon>
        <taxon>rosids</taxon>
        <taxon>malvids</taxon>
        <taxon>Brassicales</taxon>
        <taxon>Brassicaceae</taxon>
        <taxon>Camelineae</taxon>
        <taxon>Arabidopsis</taxon>
    </lineage>
</organism>
<evidence type="ECO:0000256" key="2">
    <source>
        <dbReference type="SAM" id="Phobius"/>
    </source>
</evidence>
<dbReference type="AlphaFoldDB" id="A0A654EA25"/>
<protein>
    <recommendedName>
        <fullName evidence="7">Transmembrane protein</fullName>
    </recommendedName>
</protein>
<feature type="transmembrane region" description="Helical" evidence="2">
    <location>
        <begin position="156"/>
        <end position="174"/>
    </location>
</feature>
<evidence type="ECO:0000313" key="5">
    <source>
        <dbReference type="Proteomes" id="UP000426265"/>
    </source>
</evidence>
<reference evidence="4 5" key="1">
    <citation type="submission" date="2019-11" db="EMBL/GenBank/DDBJ databases">
        <authorList>
            <person name="Jiao W.-B."/>
            <person name="Schneeberger K."/>
        </authorList>
    </citation>
    <scope>NUCLEOTIDE SEQUENCE [LARGE SCALE GENOMIC DNA]</scope>
    <source>
        <strain evidence="5">cv. An-1</strain>
        <strain evidence="6">cv. C24</strain>
    </source>
</reference>
<name>A0A654EA25_ARATH</name>